<feature type="transmembrane region" description="Helical" evidence="7">
    <location>
        <begin position="49"/>
        <end position="69"/>
    </location>
</feature>
<feature type="transmembrane region" description="Helical" evidence="7">
    <location>
        <begin position="287"/>
        <end position="312"/>
    </location>
</feature>
<evidence type="ECO:0000259" key="8">
    <source>
        <dbReference type="PROSITE" id="PS50850"/>
    </source>
</evidence>
<feature type="transmembrane region" description="Helical" evidence="7">
    <location>
        <begin position="18"/>
        <end position="42"/>
    </location>
</feature>
<evidence type="ECO:0000256" key="7">
    <source>
        <dbReference type="SAM" id="Phobius"/>
    </source>
</evidence>
<feature type="domain" description="Major facilitator superfamily (MFS) profile" evidence="8">
    <location>
        <begin position="1"/>
        <end position="167"/>
    </location>
</feature>
<dbReference type="STRING" id="39482.ERS852491_04215"/>
<dbReference type="PANTHER" id="PTHR23513:SF11">
    <property type="entry name" value="STAPHYLOFERRIN A TRANSPORTER"/>
    <property type="match status" value="1"/>
</dbReference>
<evidence type="ECO:0000256" key="6">
    <source>
        <dbReference type="ARBA" id="ARBA00023136"/>
    </source>
</evidence>
<proteinExistence type="predicted"/>
<feature type="transmembrane region" description="Helical" evidence="7">
    <location>
        <begin position="202"/>
        <end position="221"/>
    </location>
</feature>
<dbReference type="InterPro" id="IPR036259">
    <property type="entry name" value="MFS_trans_sf"/>
</dbReference>
<dbReference type="GO" id="GO:0022857">
    <property type="term" value="F:transmembrane transporter activity"/>
    <property type="evidence" value="ECO:0007669"/>
    <property type="project" value="InterPro"/>
</dbReference>
<evidence type="ECO:0000256" key="1">
    <source>
        <dbReference type="ARBA" id="ARBA00004651"/>
    </source>
</evidence>
<dbReference type="SUPFAM" id="SSF103473">
    <property type="entry name" value="MFS general substrate transporter"/>
    <property type="match status" value="1"/>
</dbReference>
<feature type="transmembrane region" description="Helical" evidence="7">
    <location>
        <begin position="241"/>
        <end position="257"/>
    </location>
</feature>
<keyword evidence="3" id="KW-1003">Cell membrane</keyword>
<keyword evidence="2" id="KW-0813">Transport</keyword>
<feature type="transmembrane region" description="Helical" evidence="7">
    <location>
        <begin position="145"/>
        <end position="162"/>
    </location>
</feature>
<reference evidence="9 10" key="1">
    <citation type="submission" date="2015-09" db="EMBL/GenBank/DDBJ databases">
        <authorList>
            <consortium name="Pathogen Informatics"/>
        </authorList>
    </citation>
    <scope>NUCLEOTIDE SEQUENCE [LARGE SCALE GENOMIC DNA]</scope>
    <source>
        <strain evidence="9 10">2789STDY5834876</strain>
    </source>
</reference>
<dbReference type="Pfam" id="PF07690">
    <property type="entry name" value="MFS_1"/>
    <property type="match status" value="1"/>
</dbReference>
<dbReference type="EMBL" id="CYZU01000055">
    <property type="protein sequence ID" value="CUP08053.1"/>
    <property type="molecule type" value="Genomic_DNA"/>
</dbReference>
<evidence type="ECO:0000256" key="5">
    <source>
        <dbReference type="ARBA" id="ARBA00022989"/>
    </source>
</evidence>
<keyword evidence="4 7" id="KW-0812">Transmembrane</keyword>
<protein>
    <submittedName>
        <fullName evidence="9">Enterobactin exporter EntS</fullName>
    </submittedName>
</protein>
<name>A0A174K7C0_9FIRM</name>
<feature type="transmembrane region" description="Helical" evidence="7">
    <location>
        <begin position="324"/>
        <end position="346"/>
    </location>
</feature>
<dbReference type="PROSITE" id="PS50850">
    <property type="entry name" value="MFS"/>
    <property type="match status" value="1"/>
</dbReference>
<evidence type="ECO:0000313" key="9">
    <source>
        <dbReference type="EMBL" id="CUP08053.1"/>
    </source>
</evidence>
<dbReference type="AlphaFoldDB" id="A0A174K7C0"/>
<dbReference type="InterPro" id="IPR020846">
    <property type="entry name" value="MFS_dom"/>
</dbReference>
<organism evidence="9 10">
    <name type="scientific">Faecalicatena contorta</name>
    <dbReference type="NCBI Taxonomy" id="39482"/>
    <lineage>
        <taxon>Bacteria</taxon>
        <taxon>Bacillati</taxon>
        <taxon>Bacillota</taxon>
        <taxon>Clostridia</taxon>
        <taxon>Lachnospirales</taxon>
        <taxon>Lachnospiraceae</taxon>
        <taxon>Faecalicatena</taxon>
    </lineage>
</organism>
<evidence type="ECO:0000256" key="4">
    <source>
        <dbReference type="ARBA" id="ARBA00022692"/>
    </source>
</evidence>
<dbReference type="CDD" id="cd06173">
    <property type="entry name" value="MFS_MefA_like"/>
    <property type="match status" value="1"/>
</dbReference>
<feature type="transmembrane region" description="Helical" evidence="7">
    <location>
        <begin position="352"/>
        <end position="370"/>
    </location>
</feature>
<dbReference type="Gene3D" id="1.20.1250.20">
    <property type="entry name" value="MFS general substrate transporter like domains"/>
    <property type="match status" value="1"/>
</dbReference>
<evidence type="ECO:0000256" key="2">
    <source>
        <dbReference type="ARBA" id="ARBA00022448"/>
    </source>
</evidence>
<gene>
    <name evidence="9" type="ORF">ERS852491_04215</name>
</gene>
<keyword evidence="6 7" id="KW-0472">Membrane</keyword>
<dbReference type="Proteomes" id="UP000095544">
    <property type="component" value="Unassembled WGS sequence"/>
</dbReference>
<sequence>MVGFSIIWYITLKTSSGAWITAATIATLVPQVLVSLWAGVAADRYNRKWLIMLSDGFTALATLAAFIAFESGRESVILLIIISFFRSLGGGIQAPAVNALYPQIVPAEQLVRINGLNQTINNILLLISPAAGGVILGVLGIRWTFLVDVVTASAAILIMSFMKIEKKKAEMGQECGAVGKGSVIGELKDGVRYTRRHPLLKIIMLCYAVTFILITPASVLSPLMVSRTFGEEVWRLTANEVLWTVGSLLGGVIVVWKGEIKNKITAIAAALVGFGVTFALMGCSSTFILYLMLDCICGMFLPVLVTAQTVLIQTNTEPEYMGRVFSLLQFVSQGVMPVAILGFGPLSDLVKIQYLIIICGILLAVWGIWFRRAAEKAEGV</sequence>
<feature type="transmembrane region" description="Helical" evidence="7">
    <location>
        <begin position="75"/>
        <end position="101"/>
    </location>
</feature>
<evidence type="ECO:0000256" key="3">
    <source>
        <dbReference type="ARBA" id="ARBA00022475"/>
    </source>
</evidence>
<feature type="transmembrane region" description="Helical" evidence="7">
    <location>
        <begin position="122"/>
        <end position="139"/>
    </location>
</feature>
<evidence type="ECO:0000313" key="10">
    <source>
        <dbReference type="Proteomes" id="UP000095544"/>
    </source>
</evidence>
<accession>A0A174K7C0</accession>
<feature type="transmembrane region" description="Helical" evidence="7">
    <location>
        <begin position="264"/>
        <end position="281"/>
    </location>
</feature>
<comment type="subcellular location">
    <subcellularLocation>
        <location evidence="1">Cell membrane</location>
        <topology evidence="1">Multi-pass membrane protein</topology>
    </subcellularLocation>
</comment>
<dbReference type="GO" id="GO:0005886">
    <property type="term" value="C:plasma membrane"/>
    <property type="evidence" value="ECO:0007669"/>
    <property type="project" value="UniProtKB-SubCell"/>
</dbReference>
<dbReference type="InterPro" id="IPR011701">
    <property type="entry name" value="MFS"/>
</dbReference>
<dbReference type="PANTHER" id="PTHR23513">
    <property type="entry name" value="INTEGRAL MEMBRANE EFFLUX PROTEIN-RELATED"/>
    <property type="match status" value="1"/>
</dbReference>
<keyword evidence="5 7" id="KW-1133">Transmembrane helix</keyword>